<evidence type="ECO:0000313" key="1">
    <source>
        <dbReference type="EMBL" id="MEN2744107.1"/>
    </source>
</evidence>
<dbReference type="RefSeq" id="WP_345883919.1">
    <property type="nucleotide sequence ID" value="NZ_JBDFRB010000004.1"/>
</dbReference>
<name>A0ABU9WZ20_9MICC</name>
<accession>A0ABU9WZ20</accession>
<keyword evidence="2" id="KW-1185">Reference proteome</keyword>
<protein>
    <submittedName>
        <fullName evidence="1">Uncharacterized protein</fullName>
    </submittedName>
</protein>
<dbReference type="EMBL" id="JBDFRB010000004">
    <property type="protein sequence ID" value="MEN2744107.1"/>
    <property type="molecule type" value="Genomic_DNA"/>
</dbReference>
<comment type="caution">
    <text evidence="1">The sequence shown here is derived from an EMBL/GenBank/DDBJ whole genome shotgun (WGS) entry which is preliminary data.</text>
</comment>
<evidence type="ECO:0000313" key="2">
    <source>
        <dbReference type="Proteomes" id="UP001422074"/>
    </source>
</evidence>
<organism evidence="1 2">
    <name type="scientific">Sinomonas halotolerans</name>
    <dbReference type="NCBI Taxonomy" id="1644133"/>
    <lineage>
        <taxon>Bacteria</taxon>
        <taxon>Bacillati</taxon>
        <taxon>Actinomycetota</taxon>
        <taxon>Actinomycetes</taxon>
        <taxon>Micrococcales</taxon>
        <taxon>Micrococcaceae</taxon>
        <taxon>Sinomonas</taxon>
    </lineage>
</organism>
<proteinExistence type="predicted"/>
<dbReference type="Proteomes" id="UP001422074">
    <property type="component" value="Unassembled WGS sequence"/>
</dbReference>
<reference evidence="1 2" key="1">
    <citation type="submission" date="2024-05" db="EMBL/GenBank/DDBJ databases">
        <title>Sinomonas sp. nov., isolated from a waste landfill.</title>
        <authorList>
            <person name="Zhao Y."/>
        </authorList>
    </citation>
    <scope>NUCLEOTIDE SEQUENCE [LARGE SCALE GENOMIC DNA]</scope>
    <source>
        <strain evidence="1 2">CCTCC AB2014300</strain>
    </source>
</reference>
<sequence length="71" mass="7830">MPRGFKVVPKRNMAEGGIHLDLLEGDTVDTVAERLMAELRRLGIRPDRTAGRDRAKAILEANQAAREDSSS</sequence>
<gene>
    <name evidence="1" type="ORF">ABCQ75_06080</name>
</gene>